<evidence type="ECO:0000256" key="2">
    <source>
        <dbReference type="ARBA" id="ARBA00023002"/>
    </source>
</evidence>
<dbReference type="STRING" id="559307.C5DUP1"/>
<protein>
    <submittedName>
        <fullName evidence="4">ZYRO0C18458p</fullName>
    </submittedName>
</protein>
<dbReference type="PANTHER" id="PTHR10204">
    <property type="entry name" value="NAD P H OXIDOREDUCTASE-RELATED"/>
    <property type="match status" value="1"/>
</dbReference>
<dbReference type="SUPFAM" id="SSF52218">
    <property type="entry name" value="Flavoproteins"/>
    <property type="match status" value="1"/>
</dbReference>
<name>C5DUP1_ZYGRC</name>
<dbReference type="InterPro" id="IPR029039">
    <property type="entry name" value="Flavoprotein-like_sf"/>
</dbReference>
<comment type="similarity">
    <text evidence="1">Belongs to the NAD(P)H dehydrogenase (quinone) family.</text>
</comment>
<dbReference type="Gene3D" id="3.40.50.360">
    <property type="match status" value="1"/>
</dbReference>
<evidence type="ECO:0000259" key="3">
    <source>
        <dbReference type="Pfam" id="PF02525"/>
    </source>
</evidence>
<dbReference type="AlphaFoldDB" id="C5DUP1"/>
<dbReference type="GO" id="GO:0005829">
    <property type="term" value="C:cytosol"/>
    <property type="evidence" value="ECO:0007669"/>
    <property type="project" value="TreeGrafter"/>
</dbReference>
<evidence type="ECO:0000256" key="1">
    <source>
        <dbReference type="ARBA" id="ARBA00006252"/>
    </source>
</evidence>
<gene>
    <name evidence="4" type="ordered locus">ZYRO0C18458g</name>
</gene>
<accession>C5DUP1</accession>
<dbReference type="HOGENOM" id="CLU_058643_2_1_1"/>
<reference evidence="4 5" key="1">
    <citation type="journal article" date="2009" name="Genome Res.">
        <title>Comparative genomics of protoploid Saccharomycetaceae.</title>
        <authorList>
            <consortium name="The Genolevures Consortium"/>
            <person name="Souciet J.-L."/>
            <person name="Dujon B."/>
            <person name="Gaillardin C."/>
            <person name="Johnston M."/>
            <person name="Baret P.V."/>
            <person name="Cliften P."/>
            <person name="Sherman D.J."/>
            <person name="Weissenbach J."/>
            <person name="Westhof E."/>
            <person name="Wincker P."/>
            <person name="Jubin C."/>
            <person name="Poulain J."/>
            <person name="Barbe V."/>
            <person name="Segurens B."/>
            <person name="Artiguenave F."/>
            <person name="Anthouard V."/>
            <person name="Vacherie B."/>
            <person name="Val M.-E."/>
            <person name="Fulton R.S."/>
            <person name="Minx P."/>
            <person name="Wilson R."/>
            <person name="Durrens P."/>
            <person name="Jean G."/>
            <person name="Marck C."/>
            <person name="Martin T."/>
            <person name="Nikolski M."/>
            <person name="Rolland T."/>
            <person name="Seret M.-L."/>
            <person name="Casaregola S."/>
            <person name="Despons L."/>
            <person name="Fairhead C."/>
            <person name="Fischer G."/>
            <person name="Lafontaine I."/>
            <person name="Leh V."/>
            <person name="Lemaire M."/>
            <person name="de Montigny J."/>
            <person name="Neuveglise C."/>
            <person name="Thierry A."/>
            <person name="Blanc-Lenfle I."/>
            <person name="Bleykasten C."/>
            <person name="Diffels J."/>
            <person name="Fritsch E."/>
            <person name="Frangeul L."/>
            <person name="Goeffon A."/>
            <person name="Jauniaux N."/>
            <person name="Kachouri-Lafond R."/>
            <person name="Payen C."/>
            <person name="Potier S."/>
            <person name="Pribylova L."/>
            <person name="Ozanne C."/>
            <person name="Richard G.-F."/>
            <person name="Sacerdot C."/>
            <person name="Straub M.-L."/>
            <person name="Talla E."/>
        </authorList>
    </citation>
    <scope>NUCLEOTIDE SEQUENCE [LARGE SCALE GENOMIC DNA]</scope>
    <source>
        <strain evidence="4 5">ATCC 2623 / CBS 732 / BCRC 21506 / NBRC 1130 / NCYC 568 / NRRL Y-229</strain>
    </source>
</reference>
<dbReference type="InterPro" id="IPR051545">
    <property type="entry name" value="NAD(P)H_dehydrogenase_qn"/>
</dbReference>
<dbReference type="Proteomes" id="UP000008536">
    <property type="component" value="Chromosome C"/>
</dbReference>
<keyword evidence="5" id="KW-1185">Reference proteome</keyword>
<sequence>MKVLILLAHPEKASLTASLARVAKDQFEKQGDEIQLTDLYAQNWKSAIDIDDFPHYDKSEKFNVILGSKQAYEENAYSEDVKKEHEKLFWADALVFVFPFWWFSMPAILRGWVERVFSYGIGYGRYDDDKKHVRYGDGLFKGKRAMLITGIGGKGNTYSGRSVSGPIEDLLFPINHGIFFYAGYQALPPFVVFDSNFVDENRFKAIESSLRERIATFESTKPIAYRSQNGGDYTIPQLQLKEELAPGKEGFKIHILD</sequence>
<dbReference type="GO" id="GO:0003955">
    <property type="term" value="F:NAD(P)H dehydrogenase (quinone) activity"/>
    <property type="evidence" value="ECO:0007669"/>
    <property type="project" value="TreeGrafter"/>
</dbReference>
<keyword evidence="2" id="KW-0560">Oxidoreductase</keyword>
<dbReference type="InParanoid" id="C5DUP1"/>
<dbReference type="KEGG" id="zro:ZYRO0C18458g"/>
<dbReference type="GeneID" id="8203670"/>
<proteinExistence type="inferred from homology"/>
<dbReference type="Pfam" id="PF02525">
    <property type="entry name" value="Flavodoxin_2"/>
    <property type="match status" value="1"/>
</dbReference>
<dbReference type="RefSeq" id="XP_002496435.1">
    <property type="nucleotide sequence ID" value="XM_002496390.1"/>
</dbReference>
<organism evidence="4 5">
    <name type="scientific">Zygosaccharomyces rouxii (strain ATCC 2623 / CBS 732 / NBRC 1130 / NCYC 568 / NRRL Y-229)</name>
    <dbReference type="NCBI Taxonomy" id="559307"/>
    <lineage>
        <taxon>Eukaryota</taxon>
        <taxon>Fungi</taxon>
        <taxon>Dikarya</taxon>
        <taxon>Ascomycota</taxon>
        <taxon>Saccharomycotina</taxon>
        <taxon>Saccharomycetes</taxon>
        <taxon>Saccharomycetales</taxon>
        <taxon>Saccharomycetaceae</taxon>
        <taxon>Zygosaccharomyces</taxon>
    </lineage>
</organism>
<dbReference type="PANTHER" id="PTHR10204:SF34">
    <property type="entry name" value="NAD(P)H DEHYDROGENASE [QUINONE] 1 ISOFORM 1"/>
    <property type="match status" value="1"/>
</dbReference>
<dbReference type="InterPro" id="IPR003680">
    <property type="entry name" value="Flavodoxin_fold"/>
</dbReference>
<evidence type="ECO:0000313" key="5">
    <source>
        <dbReference type="Proteomes" id="UP000008536"/>
    </source>
</evidence>
<feature type="domain" description="Flavodoxin-like fold" evidence="3">
    <location>
        <begin position="1"/>
        <end position="210"/>
    </location>
</feature>
<dbReference type="EMBL" id="CU928175">
    <property type="protein sequence ID" value="CAR27502.1"/>
    <property type="molecule type" value="Genomic_DNA"/>
</dbReference>
<evidence type="ECO:0000313" key="4">
    <source>
        <dbReference type="EMBL" id="CAR27502.1"/>
    </source>
</evidence>